<dbReference type="AlphaFoldDB" id="A0A7H1QB93"/>
<dbReference type="PRINTS" id="PR00598">
    <property type="entry name" value="HTHMARR"/>
</dbReference>
<dbReference type="Proteomes" id="UP000516422">
    <property type="component" value="Chromosome"/>
</dbReference>
<dbReference type="RefSeq" id="WP_421673943.1">
    <property type="nucleotide sequence ID" value="NZ_CP051006.1"/>
</dbReference>
<dbReference type="GO" id="GO:0003677">
    <property type="term" value="F:DNA binding"/>
    <property type="evidence" value="ECO:0007669"/>
    <property type="project" value="UniProtKB-KW"/>
</dbReference>
<dbReference type="GO" id="GO:0006950">
    <property type="term" value="P:response to stress"/>
    <property type="evidence" value="ECO:0007669"/>
    <property type="project" value="TreeGrafter"/>
</dbReference>
<reference evidence="6 7" key="1">
    <citation type="submission" date="2020-04" db="EMBL/GenBank/DDBJ databases">
        <title>Characterization and engineering of Streptomyces griseofuscus DSM40191 as a potential heterologous host for expression of BGCs.</title>
        <authorList>
            <person name="Gren T."/>
            <person name="Whitford C.M."/>
            <person name="Mohite O.S."/>
            <person name="Joergensen T.S."/>
            <person name="Nielsen J.B."/>
            <person name="Lee S.Y."/>
            <person name="Weber T."/>
        </authorList>
    </citation>
    <scope>NUCLEOTIDE SEQUENCE [LARGE SCALE GENOMIC DNA]</scope>
    <source>
        <strain evidence="6 7">DSM 40191</strain>
    </source>
</reference>
<evidence type="ECO:0000256" key="3">
    <source>
        <dbReference type="ARBA" id="ARBA00023163"/>
    </source>
</evidence>
<keyword evidence="1" id="KW-0805">Transcription regulation</keyword>
<evidence type="ECO:0000313" key="6">
    <source>
        <dbReference type="EMBL" id="QNT97573.1"/>
    </source>
</evidence>
<evidence type="ECO:0000256" key="2">
    <source>
        <dbReference type="ARBA" id="ARBA00023125"/>
    </source>
</evidence>
<dbReference type="Gene3D" id="1.10.10.10">
    <property type="entry name" value="Winged helix-like DNA-binding domain superfamily/Winged helix DNA-binding domain"/>
    <property type="match status" value="1"/>
</dbReference>
<keyword evidence="2" id="KW-0238">DNA-binding</keyword>
<dbReference type="InterPro" id="IPR036388">
    <property type="entry name" value="WH-like_DNA-bd_sf"/>
</dbReference>
<keyword evidence="3" id="KW-0804">Transcription</keyword>
<proteinExistence type="predicted"/>
<accession>A0A7H1QB93</accession>
<protein>
    <submittedName>
        <fullName evidence="6">MarR family protein</fullName>
    </submittedName>
</protein>
<evidence type="ECO:0000259" key="5">
    <source>
        <dbReference type="PROSITE" id="PS50995"/>
    </source>
</evidence>
<dbReference type="Pfam" id="PF01047">
    <property type="entry name" value="MarR"/>
    <property type="match status" value="1"/>
</dbReference>
<feature type="region of interest" description="Disordered" evidence="4">
    <location>
        <begin position="197"/>
        <end position="219"/>
    </location>
</feature>
<dbReference type="PANTHER" id="PTHR33164:SF57">
    <property type="entry name" value="MARR-FAMILY TRANSCRIPTIONAL REGULATOR"/>
    <property type="match status" value="1"/>
</dbReference>
<feature type="domain" description="HTH marR-type" evidence="5">
    <location>
        <begin position="62"/>
        <end position="192"/>
    </location>
</feature>
<dbReference type="InterPro" id="IPR036390">
    <property type="entry name" value="WH_DNA-bd_sf"/>
</dbReference>
<dbReference type="SMART" id="SM00347">
    <property type="entry name" value="HTH_MARR"/>
    <property type="match status" value="1"/>
</dbReference>
<dbReference type="KEGG" id="sgf:HEP81_07341"/>
<dbReference type="PROSITE" id="PS50995">
    <property type="entry name" value="HTH_MARR_2"/>
    <property type="match status" value="1"/>
</dbReference>
<dbReference type="SUPFAM" id="SSF46785">
    <property type="entry name" value="Winged helix' DNA-binding domain"/>
    <property type="match status" value="1"/>
</dbReference>
<name>A0A7H1QB93_9ACTN</name>
<evidence type="ECO:0000256" key="4">
    <source>
        <dbReference type="SAM" id="MobiDB-lite"/>
    </source>
</evidence>
<dbReference type="GO" id="GO:0003700">
    <property type="term" value="F:DNA-binding transcription factor activity"/>
    <property type="evidence" value="ECO:0007669"/>
    <property type="project" value="InterPro"/>
</dbReference>
<dbReference type="PROSITE" id="PS01117">
    <property type="entry name" value="HTH_MARR_1"/>
    <property type="match status" value="1"/>
</dbReference>
<dbReference type="PANTHER" id="PTHR33164">
    <property type="entry name" value="TRANSCRIPTIONAL REGULATOR, MARR FAMILY"/>
    <property type="match status" value="1"/>
</dbReference>
<evidence type="ECO:0000256" key="1">
    <source>
        <dbReference type="ARBA" id="ARBA00023015"/>
    </source>
</evidence>
<dbReference type="InterPro" id="IPR039422">
    <property type="entry name" value="MarR/SlyA-like"/>
</dbReference>
<dbReference type="InterPro" id="IPR023187">
    <property type="entry name" value="Tscrpt_reg_MarR-type_CS"/>
</dbReference>
<dbReference type="GeneID" id="91466844"/>
<organism evidence="6 7">
    <name type="scientific">Streptomyces griseofuscus</name>
    <dbReference type="NCBI Taxonomy" id="146922"/>
    <lineage>
        <taxon>Bacteria</taxon>
        <taxon>Bacillati</taxon>
        <taxon>Actinomycetota</taxon>
        <taxon>Actinomycetes</taxon>
        <taxon>Kitasatosporales</taxon>
        <taxon>Streptomycetaceae</taxon>
        <taxon>Streptomyces</taxon>
    </lineage>
</organism>
<dbReference type="InterPro" id="IPR000835">
    <property type="entry name" value="HTH_MarR-typ"/>
</dbReference>
<gene>
    <name evidence="6" type="ORF">HEP81_07341</name>
</gene>
<dbReference type="EMBL" id="CP051006">
    <property type="protein sequence ID" value="QNT97573.1"/>
    <property type="molecule type" value="Genomic_DNA"/>
</dbReference>
<evidence type="ECO:0000313" key="7">
    <source>
        <dbReference type="Proteomes" id="UP000516422"/>
    </source>
</evidence>
<sequence>MIGAESRRGHEGAVRMDAVRADDARTDDAPSAGAACTATALADAVGAEAAVITEAVGAEAAASGLGAEMVRLMRLFAAWTQRAGFECGAADRVLLARLVTCGRRRATDLAADVFLDLSTVSRQVRSLVDRGLVERHPDPEDRRGSLLSATEAGRAAYQSAVRRREAELTRLLEPWPIEDRTVLTRLLKRLNDDLVDSTYTSLGTGQHPVGEARQGDLHA</sequence>